<proteinExistence type="predicted"/>
<dbReference type="Proteomes" id="UP000076935">
    <property type="component" value="Unassembled WGS sequence"/>
</dbReference>
<feature type="chain" id="PRO_5008066582" description="DUF3221 domain-containing protein" evidence="1">
    <location>
        <begin position="24"/>
        <end position="176"/>
    </location>
</feature>
<evidence type="ECO:0000313" key="3">
    <source>
        <dbReference type="Proteomes" id="UP000076935"/>
    </source>
</evidence>
<dbReference type="InterPro" id="IPR021598">
    <property type="entry name" value="DUF3221"/>
</dbReference>
<comment type="caution">
    <text evidence="2">The sequence shown here is derived from an EMBL/GenBank/DDBJ whole genome shotgun (WGS) entry which is preliminary data.</text>
</comment>
<dbReference type="EMBL" id="LQWY01000066">
    <property type="protein sequence ID" value="OAH59176.1"/>
    <property type="molecule type" value="Genomic_DNA"/>
</dbReference>
<evidence type="ECO:0008006" key="4">
    <source>
        <dbReference type="Google" id="ProtNLM"/>
    </source>
</evidence>
<sequence length="176" mass="19783">MKSRYPLVTFLLAAVLLSGCSENSVTEPREPSSNEYYVASVQGNKFLAVLTEPYSGFEPNTDKEYYSATYYEYPNASDLKAGQRVKIESSHPVMESLPGQGIADSVEVLPEYKPKEADMSESEIVMKAIEMTKEQSDEINPIIVGIKNIQYDDQSDMWKVSTNLDGEIFELKIEDK</sequence>
<dbReference type="PROSITE" id="PS51257">
    <property type="entry name" value="PROKAR_LIPOPROTEIN"/>
    <property type="match status" value="1"/>
</dbReference>
<evidence type="ECO:0000313" key="2">
    <source>
        <dbReference type="EMBL" id="OAH59176.1"/>
    </source>
</evidence>
<dbReference type="RefSeq" id="WP_063966515.1">
    <property type="nucleotide sequence ID" value="NZ_JBCNAN010000052.1"/>
</dbReference>
<keyword evidence="3" id="KW-1185">Reference proteome</keyword>
<accession>A0A177L163</accession>
<feature type="signal peptide" evidence="1">
    <location>
        <begin position="1"/>
        <end position="23"/>
    </location>
</feature>
<gene>
    <name evidence="2" type="ORF">AWH49_18690</name>
</gene>
<organism evidence="2 3">
    <name type="scientific">Domibacillus aminovorans</name>
    <dbReference type="NCBI Taxonomy" id="29332"/>
    <lineage>
        <taxon>Bacteria</taxon>
        <taxon>Bacillati</taxon>
        <taxon>Bacillota</taxon>
        <taxon>Bacilli</taxon>
        <taxon>Bacillales</taxon>
        <taxon>Bacillaceae</taxon>
        <taxon>Domibacillus</taxon>
    </lineage>
</organism>
<name>A0A177L163_9BACI</name>
<evidence type="ECO:0000256" key="1">
    <source>
        <dbReference type="SAM" id="SignalP"/>
    </source>
</evidence>
<dbReference type="AlphaFoldDB" id="A0A177L163"/>
<reference evidence="2 3" key="1">
    <citation type="submission" date="2016-01" db="EMBL/GenBank/DDBJ databases">
        <title>Investigation of taxonomic status of Bacillus aminovorans.</title>
        <authorList>
            <person name="Verma A."/>
            <person name="Pal Y."/>
            <person name="Krishnamurthi S."/>
        </authorList>
    </citation>
    <scope>NUCLEOTIDE SEQUENCE [LARGE SCALE GENOMIC DNA]</scope>
    <source>
        <strain evidence="2 3">DSM 1314</strain>
    </source>
</reference>
<keyword evidence="1" id="KW-0732">Signal</keyword>
<protein>
    <recommendedName>
        <fullName evidence="4">DUF3221 domain-containing protein</fullName>
    </recommendedName>
</protein>
<dbReference type="Pfam" id="PF11518">
    <property type="entry name" value="DUF3221"/>
    <property type="match status" value="1"/>
</dbReference>